<feature type="compositionally biased region" description="Basic and acidic residues" evidence="1">
    <location>
        <begin position="70"/>
        <end position="79"/>
    </location>
</feature>
<keyword evidence="2" id="KW-0812">Transmembrane</keyword>
<feature type="transmembrane region" description="Helical" evidence="2">
    <location>
        <begin position="15"/>
        <end position="36"/>
    </location>
</feature>
<gene>
    <name evidence="3" type="ORF">HCN50_07155</name>
</gene>
<keyword evidence="2" id="KW-0472">Membrane</keyword>
<evidence type="ECO:0000256" key="1">
    <source>
        <dbReference type="SAM" id="MobiDB-lite"/>
    </source>
</evidence>
<accession>A0A7Y4H252</accession>
<protein>
    <recommendedName>
        <fullName evidence="5">DUF1236 domain-containing protein</fullName>
    </recommendedName>
</protein>
<evidence type="ECO:0000256" key="2">
    <source>
        <dbReference type="SAM" id="Phobius"/>
    </source>
</evidence>
<feature type="region of interest" description="Disordered" evidence="1">
    <location>
        <begin position="53"/>
        <end position="109"/>
    </location>
</feature>
<sequence length="187" mass="19995">MNLSREEERAGTRKLFMISSVIAGVLFIGLFAWFAVPQLTGITDYLGRPPTGADKGTASTTVGTGVPTQREAESAHAKNDPSGAEDSTGGRARKIKESSQSLSLSKEQRDELRTIFSAARGPKTDHPNFEMMIGTSVPRQTELADLPPQAAQVLNGHAGSQYMIAGSNLIVVDRNSRRVAAIIADVQ</sequence>
<organism evidence="3 4">
    <name type="scientific">Bradyrhizobium archetypum</name>
    <dbReference type="NCBI Taxonomy" id="2721160"/>
    <lineage>
        <taxon>Bacteria</taxon>
        <taxon>Pseudomonadati</taxon>
        <taxon>Pseudomonadota</taxon>
        <taxon>Alphaproteobacteria</taxon>
        <taxon>Hyphomicrobiales</taxon>
        <taxon>Nitrobacteraceae</taxon>
        <taxon>Bradyrhizobium</taxon>
    </lineage>
</organism>
<dbReference type="Proteomes" id="UP000528734">
    <property type="component" value="Unassembled WGS sequence"/>
</dbReference>
<keyword evidence="2" id="KW-1133">Transmembrane helix</keyword>
<keyword evidence="4" id="KW-1185">Reference proteome</keyword>
<feature type="compositionally biased region" description="Polar residues" evidence="1">
    <location>
        <begin position="57"/>
        <end position="67"/>
    </location>
</feature>
<dbReference type="AlphaFoldDB" id="A0A7Y4H252"/>
<proteinExistence type="predicted"/>
<comment type="caution">
    <text evidence="3">The sequence shown here is derived from an EMBL/GenBank/DDBJ whole genome shotgun (WGS) entry which is preliminary data.</text>
</comment>
<evidence type="ECO:0008006" key="5">
    <source>
        <dbReference type="Google" id="ProtNLM"/>
    </source>
</evidence>
<name>A0A7Y4H252_9BRAD</name>
<evidence type="ECO:0000313" key="3">
    <source>
        <dbReference type="EMBL" id="NOJ46028.1"/>
    </source>
</evidence>
<dbReference type="RefSeq" id="WP_171708906.1">
    <property type="nucleotide sequence ID" value="NZ_JAAVLW010000002.1"/>
</dbReference>
<dbReference type="EMBL" id="JAAVLW010000002">
    <property type="protein sequence ID" value="NOJ46028.1"/>
    <property type="molecule type" value="Genomic_DNA"/>
</dbReference>
<reference evidence="3 4" key="1">
    <citation type="submission" date="2020-03" db="EMBL/GenBank/DDBJ databases">
        <title>Bradyrhizobium diversity isolated from nodules of Muelleranthus trifoliolatus.</title>
        <authorList>
            <person name="Klepa M."/>
            <person name="Helene L."/>
            <person name="Hungria M."/>
        </authorList>
    </citation>
    <scope>NUCLEOTIDE SEQUENCE [LARGE SCALE GENOMIC DNA]</scope>
    <source>
        <strain evidence="3 4">WSM 1744</strain>
    </source>
</reference>
<evidence type="ECO:0000313" key="4">
    <source>
        <dbReference type="Proteomes" id="UP000528734"/>
    </source>
</evidence>